<feature type="compositionally biased region" description="Low complexity" evidence="1">
    <location>
        <begin position="52"/>
        <end position="62"/>
    </location>
</feature>
<evidence type="ECO:0000313" key="2">
    <source>
        <dbReference type="EMBL" id="CAK0832139.1"/>
    </source>
</evidence>
<organism evidence="2 3">
    <name type="scientific">Prorocentrum cordatum</name>
    <dbReference type="NCBI Taxonomy" id="2364126"/>
    <lineage>
        <taxon>Eukaryota</taxon>
        <taxon>Sar</taxon>
        <taxon>Alveolata</taxon>
        <taxon>Dinophyceae</taxon>
        <taxon>Prorocentrales</taxon>
        <taxon>Prorocentraceae</taxon>
        <taxon>Prorocentrum</taxon>
    </lineage>
</organism>
<evidence type="ECO:0000313" key="3">
    <source>
        <dbReference type="Proteomes" id="UP001189429"/>
    </source>
</evidence>
<protein>
    <recommendedName>
        <fullName evidence="4">Fructose-bisphosphate aldolase</fullName>
    </recommendedName>
</protein>
<reference evidence="2" key="1">
    <citation type="submission" date="2023-10" db="EMBL/GenBank/DDBJ databases">
        <authorList>
            <person name="Chen Y."/>
            <person name="Shah S."/>
            <person name="Dougan E. K."/>
            <person name="Thang M."/>
            <person name="Chan C."/>
        </authorList>
    </citation>
    <scope>NUCLEOTIDE SEQUENCE [LARGE SCALE GENOMIC DNA]</scope>
</reference>
<gene>
    <name evidence="2" type="ORF">PCOR1329_LOCUS30238</name>
</gene>
<feature type="region of interest" description="Disordered" evidence="1">
    <location>
        <begin position="45"/>
        <end position="157"/>
    </location>
</feature>
<dbReference type="Proteomes" id="UP001189429">
    <property type="component" value="Unassembled WGS sequence"/>
</dbReference>
<evidence type="ECO:0008006" key="4">
    <source>
        <dbReference type="Google" id="ProtNLM"/>
    </source>
</evidence>
<name>A0ABN9SK48_9DINO</name>
<proteinExistence type="predicted"/>
<sequence length="157" mass="16720">MPMPSSAFETTCKAETTLLPLNAHIKHAIALANTIVSAECSAELKNTPGPCSSRLRPFAPRLSRLRRPASRDAPGTPGSALREAPPMHCVPRLESRREPTTPPRNLPRATGATPLEESRATPRARGSQGQPQQPWKQADAHPKPASGSPLSGSKMGP</sequence>
<comment type="caution">
    <text evidence="2">The sequence shown here is derived from an EMBL/GenBank/DDBJ whole genome shotgun (WGS) entry which is preliminary data.</text>
</comment>
<dbReference type="EMBL" id="CAUYUJ010011559">
    <property type="protein sequence ID" value="CAK0832139.1"/>
    <property type="molecule type" value="Genomic_DNA"/>
</dbReference>
<accession>A0ABN9SK48</accession>
<keyword evidence="3" id="KW-1185">Reference proteome</keyword>
<evidence type="ECO:0000256" key="1">
    <source>
        <dbReference type="SAM" id="MobiDB-lite"/>
    </source>
</evidence>